<accession>A0A6D2HL14</accession>
<feature type="compositionally biased region" description="Basic and acidic residues" evidence="1">
    <location>
        <begin position="81"/>
        <end position="99"/>
    </location>
</feature>
<evidence type="ECO:0000313" key="3">
    <source>
        <dbReference type="Proteomes" id="UP000467841"/>
    </source>
</evidence>
<protein>
    <submittedName>
        <fullName evidence="2">Uncharacterized protein</fullName>
    </submittedName>
</protein>
<evidence type="ECO:0000256" key="1">
    <source>
        <dbReference type="SAM" id="MobiDB-lite"/>
    </source>
</evidence>
<name>A0A6D2HL14_9BRAS</name>
<feature type="compositionally biased region" description="Polar residues" evidence="1">
    <location>
        <begin position="30"/>
        <end position="41"/>
    </location>
</feature>
<gene>
    <name evidence="2" type="ORF">MERR_LOCUS2108</name>
</gene>
<reference evidence="2" key="1">
    <citation type="submission" date="2020-01" db="EMBL/GenBank/DDBJ databases">
        <authorList>
            <person name="Mishra B."/>
        </authorList>
    </citation>
    <scope>NUCLEOTIDE SEQUENCE [LARGE SCALE GENOMIC DNA]</scope>
</reference>
<feature type="compositionally biased region" description="Basic and acidic residues" evidence="1">
    <location>
        <begin position="17"/>
        <end position="29"/>
    </location>
</feature>
<organism evidence="2 3">
    <name type="scientific">Microthlaspi erraticum</name>
    <dbReference type="NCBI Taxonomy" id="1685480"/>
    <lineage>
        <taxon>Eukaryota</taxon>
        <taxon>Viridiplantae</taxon>
        <taxon>Streptophyta</taxon>
        <taxon>Embryophyta</taxon>
        <taxon>Tracheophyta</taxon>
        <taxon>Spermatophyta</taxon>
        <taxon>Magnoliopsida</taxon>
        <taxon>eudicotyledons</taxon>
        <taxon>Gunneridae</taxon>
        <taxon>Pentapetalae</taxon>
        <taxon>rosids</taxon>
        <taxon>malvids</taxon>
        <taxon>Brassicales</taxon>
        <taxon>Brassicaceae</taxon>
        <taxon>Coluteocarpeae</taxon>
        <taxon>Microthlaspi</taxon>
    </lineage>
</organism>
<comment type="caution">
    <text evidence="2">The sequence shown here is derived from an EMBL/GenBank/DDBJ whole genome shotgun (WGS) entry which is preliminary data.</text>
</comment>
<proteinExistence type="predicted"/>
<sequence length="120" mass="13727">MDRRAVEAPKPSKAKTQTRELEHRRERPAKQSSVVNRQNRSVALLSRTTRDRPTGPPRLHKTNDRAQRRSQSKSQINNLHEQSDGGEEREKEGRKKGETGDCALEATGHRSPDLKKGKRR</sequence>
<dbReference type="EMBL" id="CACVBM020000122">
    <property type="protein sequence ID" value="CAA7014873.1"/>
    <property type="molecule type" value="Genomic_DNA"/>
</dbReference>
<dbReference type="AlphaFoldDB" id="A0A6D2HL14"/>
<dbReference type="Proteomes" id="UP000467841">
    <property type="component" value="Unassembled WGS sequence"/>
</dbReference>
<feature type="compositionally biased region" description="Basic and acidic residues" evidence="1">
    <location>
        <begin position="107"/>
        <end position="120"/>
    </location>
</feature>
<evidence type="ECO:0000313" key="2">
    <source>
        <dbReference type="EMBL" id="CAA7014873.1"/>
    </source>
</evidence>
<keyword evidence="3" id="KW-1185">Reference proteome</keyword>
<feature type="region of interest" description="Disordered" evidence="1">
    <location>
        <begin position="1"/>
        <end position="120"/>
    </location>
</feature>